<sequence>MLPFAAKQAAAATHPDGFEIVRAAARGLANHGWLLSRHTFSFADYYNPAQMGFSDLLVINEDKVAPGRGFGMHPHQNMEIFSYVLEGELEHRDSMGNGEVIRPGDVQLMSSGTGVRHSEFNPQREQGVHFLQIWLIPESAGGAPTYQQRNFAEAEKRGKLALILSRTGEHDSLVIKQDAKVYAGLFDGKEHSSVQLGPDRVGYVHVARGTVRLNGVKLQAGDGVKVRTPGQKLVITKGQGAEVLVFDLRRDGATGV</sequence>
<feature type="domain" description="Quercetin 2,3-dioxygenase C-terminal cupin" evidence="5">
    <location>
        <begin position="162"/>
        <end position="248"/>
    </location>
</feature>
<dbReference type="CDD" id="cd02910">
    <property type="entry name" value="cupin_Yhhw_N"/>
    <property type="match status" value="1"/>
</dbReference>
<comment type="similarity">
    <text evidence="1 3">Belongs to the pirin family.</text>
</comment>
<dbReference type="CDD" id="cd20311">
    <property type="entry name" value="cupin_Yhhw_C"/>
    <property type="match status" value="1"/>
</dbReference>
<dbReference type="Gene3D" id="2.60.120.10">
    <property type="entry name" value="Jelly Rolls"/>
    <property type="match status" value="2"/>
</dbReference>
<feature type="binding site" evidence="2">
    <location>
        <position position="119"/>
    </location>
    <ligand>
        <name>Fe cation</name>
        <dbReference type="ChEBI" id="CHEBI:24875"/>
    </ligand>
</feature>
<dbReference type="InterPro" id="IPR011051">
    <property type="entry name" value="RmlC_Cupin_sf"/>
</dbReference>
<accession>A0AAW3MZ01</accession>
<dbReference type="EMBL" id="LPBJ01000047">
    <property type="protein sequence ID" value="KVP98421.1"/>
    <property type="molecule type" value="Genomic_DNA"/>
</dbReference>
<dbReference type="AlphaFoldDB" id="A0AAW3MZ01"/>
<evidence type="ECO:0000259" key="4">
    <source>
        <dbReference type="Pfam" id="PF02678"/>
    </source>
</evidence>
<dbReference type="Pfam" id="PF02678">
    <property type="entry name" value="Pirin"/>
    <property type="match status" value="1"/>
</dbReference>
<dbReference type="PANTHER" id="PTHR43212">
    <property type="entry name" value="QUERCETIN 2,3-DIOXYGENASE"/>
    <property type="match status" value="1"/>
</dbReference>
<dbReference type="InterPro" id="IPR012093">
    <property type="entry name" value="Pirin"/>
</dbReference>
<name>A0AAW3MZ01_9BURK</name>
<dbReference type="RefSeq" id="WP_059925718.1">
    <property type="nucleotide sequence ID" value="NZ_LPBG01000047.1"/>
</dbReference>
<evidence type="ECO:0000259" key="5">
    <source>
        <dbReference type="Pfam" id="PF17954"/>
    </source>
</evidence>
<feature type="binding site" evidence="2">
    <location>
        <position position="73"/>
    </location>
    <ligand>
        <name>Fe cation</name>
        <dbReference type="ChEBI" id="CHEBI:24875"/>
    </ligand>
</feature>
<comment type="caution">
    <text evidence="6">The sequence shown here is derived from an EMBL/GenBank/DDBJ whole genome shotgun (WGS) entry which is preliminary data.</text>
</comment>
<feature type="domain" description="Pirin N-terminal" evidence="4">
    <location>
        <begin position="26"/>
        <end position="135"/>
    </location>
</feature>
<dbReference type="InterPro" id="IPR041602">
    <property type="entry name" value="Quercetinase_C"/>
</dbReference>
<dbReference type="Pfam" id="PF17954">
    <property type="entry name" value="Pirin_C_2"/>
    <property type="match status" value="1"/>
</dbReference>
<gene>
    <name evidence="6" type="ORF">WJ96_07010</name>
</gene>
<evidence type="ECO:0000256" key="3">
    <source>
        <dbReference type="RuleBase" id="RU003457"/>
    </source>
</evidence>
<feature type="binding site" evidence="2">
    <location>
        <position position="75"/>
    </location>
    <ligand>
        <name>Fe cation</name>
        <dbReference type="ChEBI" id="CHEBI:24875"/>
    </ligand>
</feature>
<protein>
    <submittedName>
        <fullName evidence="6">Quercetin 2,3-dioxygenase</fullName>
    </submittedName>
</protein>
<proteinExistence type="inferred from homology"/>
<dbReference type="PIRSF" id="PIRSF006232">
    <property type="entry name" value="Pirin"/>
    <property type="match status" value="1"/>
</dbReference>
<evidence type="ECO:0000256" key="2">
    <source>
        <dbReference type="PIRSR" id="PIRSR006232-1"/>
    </source>
</evidence>
<dbReference type="InterPro" id="IPR014710">
    <property type="entry name" value="RmlC-like_jellyroll"/>
</dbReference>
<keyword evidence="2" id="KW-0408">Iron</keyword>
<evidence type="ECO:0000256" key="1">
    <source>
        <dbReference type="ARBA" id="ARBA00008416"/>
    </source>
</evidence>
<organism evidence="6 7">
    <name type="scientific">Burkholderia ubonensis</name>
    <dbReference type="NCBI Taxonomy" id="101571"/>
    <lineage>
        <taxon>Bacteria</taxon>
        <taxon>Pseudomonadati</taxon>
        <taxon>Pseudomonadota</taxon>
        <taxon>Betaproteobacteria</taxon>
        <taxon>Burkholderiales</taxon>
        <taxon>Burkholderiaceae</taxon>
        <taxon>Burkholderia</taxon>
        <taxon>Burkholderia cepacia complex</taxon>
    </lineage>
</organism>
<keyword evidence="2" id="KW-0479">Metal-binding</keyword>
<evidence type="ECO:0000313" key="7">
    <source>
        <dbReference type="Proteomes" id="UP000056453"/>
    </source>
</evidence>
<evidence type="ECO:0000313" key="6">
    <source>
        <dbReference type="EMBL" id="KVP98421.1"/>
    </source>
</evidence>
<keyword evidence="7" id="KW-1185">Reference proteome</keyword>
<dbReference type="PANTHER" id="PTHR43212:SF3">
    <property type="entry name" value="QUERCETIN 2,3-DIOXYGENASE"/>
    <property type="match status" value="1"/>
</dbReference>
<reference evidence="6 7" key="1">
    <citation type="submission" date="2015-11" db="EMBL/GenBank/DDBJ databases">
        <title>Expanding the genomic diversity of Burkholderia species for the development of highly accurate diagnostics.</title>
        <authorList>
            <person name="Sahl J."/>
            <person name="Keim P."/>
            <person name="Wagner D."/>
        </authorList>
    </citation>
    <scope>NUCLEOTIDE SEQUENCE [LARGE SCALE GENOMIC DNA]</scope>
    <source>
        <strain evidence="6 7">MSMB1808WGS</strain>
    </source>
</reference>
<dbReference type="SUPFAM" id="SSF51182">
    <property type="entry name" value="RmlC-like cupins"/>
    <property type="match status" value="1"/>
</dbReference>
<dbReference type="Proteomes" id="UP000056453">
    <property type="component" value="Unassembled WGS sequence"/>
</dbReference>
<comment type="cofactor">
    <cofactor evidence="2">
        <name>Fe cation</name>
        <dbReference type="ChEBI" id="CHEBI:24875"/>
    </cofactor>
    <text evidence="2">Binds 1 Fe cation per subunit.</text>
</comment>
<feature type="binding site" evidence="2">
    <location>
        <position position="117"/>
    </location>
    <ligand>
        <name>Fe cation</name>
        <dbReference type="ChEBI" id="CHEBI:24875"/>
    </ligand>
</feature>
<dbReference type="GO" id="GO:0046872">
    <property type="term" value="F:metal ion binding"/>
    <property type="evidence" value="ECO:0007669"/>
    <property type="project" value="UniProtKB-KW"/>
</dbReference>
<dbReference type="InterPro" id="IPR003829">
    <property type="entry name" value="Pirin_N_dom"/>
</dbReference>